<proteinExistence type="predicted"/>
<dbReference type="PANTHER" id="PTHR43267:SF3">
    <property type="entry name" value="THIF PROTEIN"/>
    <property type="match status" value="1"/>
</dbReference>
<dbReference type="Proteomes" id="UP000034081">
    <property type="component" value="Unassembled WGS sequence"/>
</dbReference>
<dbReference type="SUPFAM" id="SSF69572">
    <property type="entry name" value="Activating enzymes of the ubiquitin-like proteins"/>
    <property type="match status" value="1"/>
</dbReference>
<name>A0A0G0KZU8_9BACT</name>
<reference evidence="2 3" key="1">
    <citation type="journal article" date="2015" name="Nature">
        <title>rRNA introns, odd ribosomes, and small enigmatic genomes across a large radiation of phyla.</title>
        <authorList>
            <person name="Brown C.T."/>
            <person name="Hug L.A."/>
            <person name="Thomas B.C."/>
            <person name="Sharon I."/>
            <person name="Castelle C.J."/>
            <person name="Singh A."/>
            <person name="Wilkins M.J."/>
            <person name="Williams K.H."/>
            <person name="Banfield J.F."/>
        </authorList>
    </citation>
    <scope>NUCLEOTIDE SEQUENCE [LARGE SCALE GENOMIC DNA]</scope>
</reference>
<dbReference type="STRING" id="1618570.UT08_C0009G0042"/>
<protein>
    <submittedName>
        <fullName evidence="2">UBA/THIF-type NAD/FAD binding protein</fullName>
    </submittedName>
</protein>
<dbReference type="Pfam" id="PF00899">
    <property type="entry name" value="ThiF"/>
    <property type="match status" value="1"/>
</dbReference>
<comment type="caution">
    <text evidence="2">The sequence shown here is derived from an EMBL/GenBank/DDBJ whole genome shotgun (WGS) entry which is preliminary data.</text>
</comment>
<sequence length="358" mass="40771">MDKPIILLKGKYSEETLAELKKKNRVWKTIDIYKNQLGEVFQITHPRLLYSSDYDKEKENFVKAKLGKNPSLKGNWIYFPWSGFLIHTVGQKDYLTLRTNRNRNLITKKEQEKLYDFCVGIAGLSIGNMIAVSLAYQGFSTFKLAELDTLETTNLNRIRTGIGSLGMRKIDITAQQIYEIDPHAKLYLFNRGLKKNNFKNFFEAKPQPNVVFDENDDFEIKVSMRLAARISKIPVIMLTNLGDSVLVDVERYDENPQLPLFNGRIGNFPEKILKKKISKEEVQKIAVGIVGVQNIPLRALLSVKEVGKTLVGRPQLASTVTISSGLAVFLVRKIALRENLPSGRVVFKFEDLVKMLSK</sequence>
<accession>A0A0G0KZU8</accession>
<dbReference type="PANTHER" id="PTHR43267">
    <property type="entry name" value="TRNA THREONYLCARBAMOYLADENOSINE DEHYDRATASE"/>
    <property type="match status" value="1"/>
</dbReference>
<evidence type="ECO:0000313" key="2">
    <source>
        <dbReference type="EMBL" id="KKQ85208.1"/>
    </source>
</evidence>
<dbReference type="InterPro" id="IPR035985">
    <property type="entry name" value="Ubiquitin-activating_enz"/>
</dbReference>
<gene>
    <name evidence="2" type="ORF">UT08_C0009G0042</name>
</gene>
<dbReference type="Gene3D" id="3.40.50.720">
    <property type="entry name" value="NAD(P)-binding Rossmann-like Domain"/>
    <property type="match status" value="1"/>
</dbReference>
<dbReference type="InterPro" id="IPR000594">
    <property type="entry name" value="ThiF_NAD_FAD-bd"/>
</dbReference>
<dbReference type="GO" id="GO:0061503">
    <property type="term" value="F:tRNA threonylcarbamoyladenosine dehydratase"/>
    <property type="evidence" value="ECO:0007669"/>
    <property type="project" value="TreeGrafter"/>
</dbReference>
<feature type="domain" description="THIF-type NAD/FAD binding fold" evidence="1">
    <location>
        <begin position="100"/>
        <end position="282"/>
    </location>
</feature>
<dbReference type="InterPro" id="IPR045886">
    <property type="entry name" value="ThiF/MoeB/HesA"/>
</dbReference>
<evidence type="ECO:0000313" key="3">
    <source>
        <dbReference type="Proteomes" id="UP000034081"/>
    </source>
</evidence>
<organism evidence="2 3">
    <name type="scientific">Candidatus Woesebacteria bacterium GW2011_GWB1_38_8</name>
    <dbReference type="NCBI Taxonomy" id="1618570"/>
    <lineage>
        <taxon>Bacteria</taxon>
        <taxon>Candidatus Woeseibacteriota</taxon>
    </lineage>
</organism>
<dbReference type="AlphaFoldDB" id="A0A0G0KZU8"/>
<dbReference type="GO" id="GO:0061504">
    <property type="term" value="P:cyclic threonylcarbamoyladenosine biosynthetic process"/>
    <property type="evidence" value="ECO:0007669"/>
    <property type="project" value="TreeGrafter"/>
</dbReference>
<evidence type="ECO:0000259" key="1">
    <source>
        <dbReference type="Pfam" id="PF00899"/>
    </source>
</evidence>
<dbReference type="EMBL" id="LBVL01000009">
    <property type="protein sequence ID" value="KKQ85208.1"/>
    <property type="molecule type" value="Genomic_DNA"/>
</dbReference>
<dbReference type="GO" id="GO:0008641">
    <property type="term" value="F:ubiquitin-like modifier activating enzyme activity"/>
    <property type="evidence" value="ECO:0007669"/>
    <property type="project" value="InterPro"/>
</dbReference>